<evidence type="ECO:0000313" key="1">
    <source>
        <dbReference type="EMBL" id="KAK7072825.1"/>
    </source>
</evidence>
<keyword evidence="2" id="KW-1185">Reference proteome</keyword>
<dbReference type="AlphaFoldDB" id="A0AAN8WV12"/>
<proteinExistence type="predicted"/>
<dbReference type="EMBL" id="JAXCGZ010013330">
    <property type="protein sequence ID" value="KAK7072825.1"/>
    <property type="molecule type" value="Genomic_DNA"/>
</dbReference>
<name>A0AAN8WV12_HALRR</name>
<accession>A0AAN8WV12</accession>
<protein>
    <submittedName>
        <fullName evidence="1">Uncharacterized protein</fullName>
    </submittedName>
</protein>
<feature type="non-terminal residue" evidence="1">
    <location>
        <position position="113"/>
    </location>
</feature>
<gene>
    <name evidence="1" type="ORF">SK128_013633</name>
</gene>
<organism evidence="1 2">
    <name type="scientific">Halocaridina rubra</name>
    <name type="common">Hawaiian red shrimp</name>
    <dbReference type="NCBI Taxonomy" id="373956"/>
    <lineage>
        <taxon>Eukaryota</taxon>
        <taxon>Metazoa</taxon>
        <taxon>Ecdysozoa</taxon>
        <taxon>Arthropoda</taxon>
        <taxon>Crustacea</taxon>
        <taxon>Multicrustacea</taxon>
        <taxon>Malacostraca</taxon>
        <taxon>Eumalacostraca</taxon>
        <taxon>Eucarida</taxon>
        <taxon>Decapoda</taxon>
        <taxon>Pleocyemata</taxon>
        <taxon>Caridea</taxon>
        <taxon>Atyoidea</taxon>
        <taxon>Atyidae</taxon>
        <taxon>Halocaridina</taxon>
    </lineage>
</organism>
<comment type="caution">
    <text evidence="1">The sequence shown here is derived from an EMBL/GenBank/DDBJ whole genome shotgun (WGS) entry which is preliminary data.</text>
</comment>
<evidence type="ECO:0000313" key="2">
    <source>
        <dbReference type="Proteomes" id="UP001381693"/>
    </source>
</evidence>
<reference evidence="1 2" key="1">
    <citation type="submission" date="2023-11" db="EMBL/GenBank/DDBJ databases">
        <title>Halocaridina rubra genome assembly.</title>
        <authorList>
            <person name="Smith C."/>
        </authorList>
    </citation>
    <scope>NUCLEOTIDE SEQUENCE [LARGE SCALE GENOMIC DNA]</scope>
    <source>
        <strain evidence="1">EP-1</strain>
        <tissue evidence="1">Whole</tissue>
    </source>
</reference>
<sequence length="113" mass="12699">MKILNNPSVKTSPLVMKFFPRSGAANTLPLASPIERPKVEIPPTLYNNNICSLNSYPDSTDSSFPAQHNETHKRLLESLALEKTLWLEDLLSGELNFDLSLYPFLLNAKDLQL</sequence>
<dbReference type="Proteomes" id="UP001381693">
    <property type="component" value="Unassembled WGS sequence"/>
</dbReference>